<name>A0A0A0UXK2_CLOBO</name>
<geneLocation type="plasmid" evidence="2">
    <name>pKAPB2</name>
</geneLocation>
<dbReference type="EMBL" id="KJ776583">
    <property type="protein sequence ID" value="AIW54894.1"/>
    <property type="molecule type" value="Genomic_DNA"/>
</dbReference>
<geneLocation type="plasmid" evidence="4">
    <name>pKAPB8</name>
</geneLocation>
<dbReference type="RefSeq" id="WP_243147745.1">
    <property type="nucleotide sequence ID" value="NZ_KJ776579.1"/>
</dbReference>
<accession>A0A0A0UXK2</accession>
<keyword evidence="2" id="KW-0614">Plasmid</keyword>
<dbReference type="EMBL" id="KJ776585">
    <property type="protein sequence ID" value="AIW55004.1"/>
    <property type="molecule type" value="Genomic_DNA"/>
</dbReference>
<dbReference type="SUPFAM" id="SSF53067">
    <property type="entry name" value="Actin-like ATPase domain"/>
    <property type="match status" value="2"/>
</dbReference>
<sequence length="305" mass="34586">MYRERGKIMNIGIDLGNGYTKFKGKKFASKVKMGRLANFGEKNKEVHEVKYNNASYVVGEGQFFITDDRYFTNEYKICLLTAIALASNEIVIEANICVGLPVMKYMSDVKGRLEDHLNTIGAEKITVNGEEKIIHIKSVTVFVESALVVKDRSQGNEITIDIGAGTENIIQWENGVPVNFDTKNKSFYNLYNKISKYLKDVGKGDVSTEYIEKTLGQDEIIINQELVDIRDTHNIIEQHVRELASKIISEFDISRARRIRLMGGGGLPTYKYWKNIIEKVELADNAQFINSEIYETVLEMSGIND</sequence>
<evidence type="ECO:0000313" key="5">
    <source>
        <dbReference type="EMBL" id="AIW55004.1"/>
    </source>
</evidence>
<dbReference type="Gene3D" id="3.30.420.40">
    <property type="match status" value="2"/>
</dbReference>
<evidence type="ECO:0000259" key="1">
    <source>
        <dbReference type="Pfam" id="PF17989"/>
    </source>
</evidence>
<evidence type="ECO:0000313" key="4">
    <source>
        <dbReference type="EMBL" id="AIW54949.1"/>
    </source>
</evidence>
<geneLocation type="plasmid" evidence="5">
    <name>pDB2</name>
</geneLocation>
<dbReference type="InterPro" id="IPR043129">
    <property type="entry name" value="ATPase_NBD"/>
</dbReference>
<dbReference type="AlphaFoldDB" id="A0A0A0UXK2"/>
<dbReference type="EMBL" id="KJ776584">
    <property type="protein sequence ID" value="AIW54949.1"/>
    <property type="molecule type" value="Genomic_DNA"/>
</dbReference>
<dbReference type="EMBL" id="KJ776579">
    <property type="protein sequence ID" value="AIW54645.1"/>
    <property type="molecule type" value="Genomic_DNA"/>
</dbReference>
<dbReference type="Pfam" id="PF17989">
    <property type="entry name" value="ALP_N"/>
    <property type="match status" value="1"/>
</dbReference>
<evidence type="ECO:0000313" key="3">
    <source>
        <dbReference type="EMBL" id="AIW54894.1"/>
    </source>
</evidence>
<dbReference type="InterPro" id="IPR040607">
    <property type="entry name" value="ALP_N"/>
</dbReference>
<reference evidence="2" key="1">
    <citation type="journal article" date="2014" name="Genome Biol. Evol.">
        <title>Three classes of plasmid (47-63 kb) carry the type B neurotoxin gene cluster of group II Clostridium botulinum.</title>
        <authorList>
            <person name="Carter A.T."/>
            <person name="Austin J.W."/>
            <person name="Weedmark K.A."/>
            <person name="Corbett C."/>
            <person name="Peck M.W."/>
        </authorList>
    </citation>
    <scope>NUCLEOTIDE SEQUENCE</scope>
    <source>
        <strain evidence="5">DB2</strain>
        <strain evidence="2">KapchunkaB2</strain>
        <strain evidence="3">KapchunkaB3</strain>
        <strain evidence="4">KapchunkaB8</strain>
        <plasmid evidence="5">pDB2</plasmid>
        <plasmid evidence="2">pKAPB2</plasmid>
        <plasmid evidence="3">pKAPB3</plasmid>
        <plasmid evidence="4">pKAPB8</plasmid>
    </source>
</reference>
<geneLocation type="plasmid" evidence="3">
    <name>pKAPB3</name>
</geneLocation>
<organism evidence="2">
    <name type="scientific">Clostridium botulinum</name>
    <dbReference type="NCBI Taxonomy" id="1491"/>
    <lineage>
        <taxon>Bacteria</taxon>
        <taxon>Bacillati</taxon>
        <taxon>Bacillota</taxon>
        <taxon>Clostridia</taxon>
        <taxon>Eubacteriales</taxon>
        <taxon>Clostridiaceae</taxon>
        <taxon>Clostridium</taxon>
    </lineage>
</organism>
<evidence type="ECO:0000313" key="2">
    <source>
        <dbReference type="EMBL" id="AIW54645.1"/>
    </source>
</evidence>
<protein>
    <submittedName>
        <fullName evidence="2">Putative plasmid segregation protein, ATPase ParM</fullName>
    </submittedName>
</protein>
<feature type="domain" description="Actin-like protein N-terminal" evidence="1">
    <location>
        <begin position="12"/>
        <end position="145"/>
    </location>
</feature>
<proteinExistence type="predicted"/>